<evidence type="ECO:0008006" key="5">
    <source>
        <dbReference type="Google" id="ProtNLM"/>
    </source>
</evidence>
<dbReference type="AlphaFoldDB" id="A0AAD9Q501"/>
<dbReference type="SUPFAM" id="SSF52833">
    <property type="entry name" value="Thioredoxin-like"/>
    <property type="match status" value="1"/>
</dbReference>
<gene>
    <name evidence="3" type="ORF">P5673_023885</name>
</gene>
<dbReference type="PANTHER" id="PTHR45184:SF1">
    <property type="entry name" value="DNAJ PROTEIN ERDJ3A"/>
    <property type="match status" value="1"/>
</dbReference>
<comment type="caution">
    <text evidence="3">The sequence shown here is derived from an EMBL/GenBank/DDBJ whole genome shotgun (WGS) entry which is preliminary data.</text>
</comment>
<reference evidence="3" key="1">
    <citation type="journal article" date="2023" name="G3 (Bethesda)">
        <title>Whole genome assembly and annotation of the endangered Caribbean coral Acropora cervicornis.</title>
        <authorList>
            <person name="Selwyn J.D."/>
            <person name="Vollmer S.V."/>
        </authorList>
    </citation>
    <scope>NUCLEOTIDE SEQUENCE</scope>
    <source>
        <strain evidence="3">K2</strain>
    </source>
</reference>
<dbReference type="PANTHER" id="PTHR45184">
    <property type="entry name" value="DNAJ PROTEIN ERDJ3A"/>
    <property type="match status" value="1"/>
</dbReference>
<feature type="region of interest" description="Disordered" evidence="1">
    <location>
        <begin position="449"/>
        <end position="480"/>
    </location>
</feature>
<dbReference type="InterPro" id="IPR052842">
    <property type="entry name" value="ER_Co-chaperone"/>
</dbReference>
<evidence type="ECO:0000256" key="2">
    <source>
        <dbReference type="SAM" id="SignalP"/>
    </source>
</evidence>
<organism evidence="3 4">
    <name type="scientific">Acropora cervicornis</name>
    <name type="common">Staghorn coral</name>
    <dbReference type="NCBI Taxonomy" id="6130"/>
    <lineage>
        <taxon>Eukaryota</taxon>
        <taxon>Metazoa</taxon>
        <taxon>Cnidaria</taxon>
        <taxon>Anthozoa</taxon>
        <taxon>Hexacorallia</taxon>
        <taxon>Scleractinia</taxon>
        <taxon>Astrocoeniina</taxon>
        <taxon>Acroporidae</taxon>
        <taxon>Acropora</taxon>
    </lineage>
</organism>
<evidence type="ECO:0000313" key="3">
    <source>
        <dbReference type="EMBL" id="KAK2554649.1"/>
    </source>
</evidence>
<name>A0AAD9Q501_ACRCE</name>
<keyword evidence="4" id="KW-1185">Reference proteome</keyword>
<protein>
    <recommendedName>
        <fullName evidence="5">Thioredoxin domain-containing protein</fullName>
    </recommendedName>
</protein>
<dbReference type="Gene3D" id="3.40.30.10">
    <property type="entry name" value="Glutaredoxin"/>
    <property type="match status" value="2"/>
</dbReference>
<evidence type="ECO:0000256" key="1">
    <source>
        <dbReference type="SAM" id="MobiDB-lite"/>
    </source>
</evidence>
<keyword evidence="2" id="KW-0732">Signal</keyword>
<evidence type="ECO:0000313" key="4">
    <source>
        <dbReference type="Proteomes" id="UP001249851"/>
    </source>
</evidence>
<sequence length="480" mass="55347">MKFSPGFFDIFLGIFFVAKSVFSREYGIVEITSKNYQSLVIDEDREAWIVAVKGAGKISPEKWEDLEYKLRGLFVRVGIIDPNKDGAFLKKKGFLHKDKKYPVARVFPYGGYKIKAAEKVDVKSLKEAEKVALNSLPDKTTKIKNMPELQQYVRKGYAARPLKMPVLLLTDKRITSPLFRAITMKYSNYFNFGVVRKPSQEITQNFQIKQLPTILVMIATEGKHEGKKILQFSSVFYEPKLYGEISYVNLTRFFYSVHEKHWAEHPDANEYKGKLGLREFFADDVRKVLTKDSEAFSSEDEDDAIEEEMGKDGKLIEITYQNHNRMCTESALGLCLIYFLDAQSERDVKKALKLYEDLQQTSRIKDKPLHYLWVNTSCHPEYGDIFGIYPDNLPVLLFAKPKQRLFTILRDELTADKVGEVVEQIFQGEEELSPFSRLNDMLPIKCHETKAQEVKKETPRKDDDKQGSSVGKKSGRKDEL</sequence>
<feature type="chain" id="PRO_5042074608" description="Thioredoxin domain-containing protein" evidence="2">
    <location>
        <begin position="24"/>
        <end position="480"/>
    </location>
</feature>
<accession>A0AAD9Q501</accession>
<dbReference type="InterPro" id="IPR036249">
    <property type="entry name" value="Thioredoxin-like_sf"/>
</dbReference>
<dbReference type="EMBL" id="JARQWQ010000068">
    <property type="protein sequence ID" value="KAK2554649.1"/>
    <property type="molecule type" value="Genomic_DNA"/>
</dbReference>
<feature type="compositionally biased region" description="Basic and acidic residues" evidence="1">
    <location>
        <begin position="449"/>
        <end position="466"/>
    </location>
</feature>
<dbReference type="Proteomes" id="UP001249851">
    <property type="component" value="Unassembled WGS sequence"/>
</dbReference>
<reference evidence="3" key="2">
    <citation type="journal article" date="2023" name="Science">
        <title>Genomic signatures of disease resistance in endangered staghorn corals.</title>
        <authorList>
            <person name="Vollmer S.V."/>
            <person name="Selwyn J.D."/>
            <person name="Despard B.A."/>
            <person name="Roesel C.L."/>
        </authorList>
    </citation>
    <scope>NUCLEOTIDE SEQUENCE</scope>
    <source>
        <strain evidence="3">K2</strain>
    </source>
</reference>
<feature type="signal peptide" evidence="2">
    <location>
        <begin position="1"/>
        <end position="23"/>
    </location>
</feature>
<proteinExistence type="predicted"/>